<dbReference type="Gene3D" id="3.30.70.3550">
    <property type="entry name" value="Leucyl/phenylalanyl-tRNA-protein transferase, N-terminal domain"/>
    <property type="match status" value="1"/>
</dbReference>
<name>A0A506ULV0_9PROT</name>
<evidence type="ECO:0000313" key="7">
    <source>
        <dbReference type="Proteomes" id="UP000315037"/>
    </source>
</evidence>
<dbReference type="NCBIfam" id="TIGR00667">
    <property type="entry name" value="aat"/>
    <property type="match status" value="1"/>
</dbReference>
<comment type="catalytic activity">
    <reaction evidence="4">
        <text>N-terminal L-lysyl-[protein] + L-leucyl-tRNA(Leu) = N-terminal L-leucyl-L-lysyl-[protein] + tRNA(Leu) + H(+)</text>
        <dbReference type="Rhea" id="RHEA:12340"/>
        <dbReference type="Rhea" id="RHEA-COMP:9613"/>
        <dbReference type="Rhea" id="RHEA-COMP:9622"/>
        <dbReference type="Rhea" id="RHEA-COMP:12670"/>
        <dbReference type="Rhea" id="RHEA-COMP:12671"/>
        <dbReference type="ChEBI" id="CHEBI:15378"/>
        <dbReference type="ChEBI" id="CHEBI:65249"/>
        <dbReference type="ChEBI" id="CHEBI:78442"/>
        <dbReference type="ChEBI" id="CHEBI:78494"/>
        <dbReference type="ChEBI" id="CHEBI:133043"/>
        <dbReference type="EC" id="2.3.2.6"/>
    </reaction>
</comment>
<evidence type="ECO:0000256" key="4">
    <source>
        <dbReference type="HAMAP-Rule" id="MF_00688"/>
    </source>
</evidence>
<comment type="caution">
    <text evidence="6">The sequence shown here is derived from an EMBL/GenBank/DDBJ whole genome shotgun (WGS) entry which is preliminary data.</text>
</comment>
<protein>
    <recommendedName>
        <fullName evidence="4">Leucyl/phenylalanyl-tRNA--protein transferase</fullName>
        <ecNumber evidence="4">2.3.2.6</ecNumber>
    </recommendedName>
    <alternativeName>
        <fullName evidence="4">L/F-transferase</fullName>
    </alternativeName>
    <alternativeName>
        <fullName evidence="4">Leucyltransferase</fullName>
    </alternativeName>
    <alternativeName>
        <fullName evidence="4">Phenyalanyltransferase</fullName>
    </alternativeName>
</protein>
<dbReference type="PANTHER" id="PTHR30098">
    <property type="entry name" value="LEUCYL/PHENYLALANYL-TRNA--PROTEIN TRANSFERASE"/>
    <property type="match status" value="1"/>
</dbReference>
<evidence type="ECO:0000256" key="5">
    <source>
        <dbReference type="SAM" id="MobiDB-lite"/>
    </source>
</evidence>
<dbReference type="Gene3D" id="3.40.630.70">
    <property type="entry name" value="Leucyl/phenylalanyl-tRNA-protein transferase, C-terminal domain"/>
    <property type="match status" value="1"/>
</dbReference>
<organism evidence="6 7">
    <name type="scientific">Oecophyllibacter saccharovorans</name>
    <dbReference type="NCBI Taxonomy" id="2558360"/>
    <lineage>
        <taxon>Bacteria</taxon>
        <taxon>Pseudomonadati</taxon>
        <taxon>Pseudomonadota</taxon>
        <taxon>Alphaproteobacteria</taxon>
        <taxon>Acetobacterales</taxon>
        <taxon>Acetobacteraceae</taxon>
        <taxon>Oecophyllibacter</taxon>
    </lineage>
</organism>
<evidence type="ECO:0000256" key="2">
    <source>
        <dbReference type="ARBA" id="ARBA00022679"/>
    </source>
</evidence>
<comment type="similarity">
    <text evidence="4">Belongs to the L/F-transferase family.</text>
</comment>
<dbReference type="GO" id="GO:0030163">
    <property type="term" value="P:protein catabolic process"/>
    <property type="evidence" value="ECO:0007669"/>
    <property type="project" value="UniProtKB-UniRule"/>
</dbReference>
<dbReference type="GO" id="GO:0008914">
    <property type="term" value="F:leucyl-tRNA--protein transferase activity"/>
    <property type="evidence" value="ECO:0007669"/>
    <property type="project" value="UniProtKB-UniRule"/>
</dbReference>
<feature type="region of interest" description="Disordered" evidence="5">
    <location>
        <begin position="1"/>
        <end position="20"/>
    </location>
</feature>
<comment type="catalytic activity">
    <reaction evidence="4">
        <text>N-terminal L-arginyl-[protein] + L-leucyl-tRNA(Leu) = N-terminal L-leucyl-L-arginyl-[protein] + tRNA(Leu) + H(+)</text>
        <dbReference type="Rhea" id="RHEA:50416"/>
        <dbReference type="Rhea" id="RHEA-COMP:9613"/>
        <dbReference type="Rhea" id="RHEA-COMP:9622"/>
        <dbReference type="Rhea" id="RHEA-COMP:12672"/>
        <dbReference type="Rhea" id="RHEA-COMP:12673"/>
        <dbReference type="ChEBI" id="CHEBI:15378"/>
        <dbReference type="ChEBI" id="CHEBI:64719"/>
        <dbReference type="ChEBI" id="CHEBI:78442"/>
        <dbReference type="ChEBI" id="CHEBI:78494"/>
        <dbReference type="ChEBI" id="CHEBI:133044"/>
        <dbReference type="EC" id="2.3.2.6"/>
    </reaction>
</comment>
<keyword evidence="7" id="KW-1185">Reference proteome</keyword>
<evidence type="ECO:0000256" key="3">
    <source>
        <dbReference type="ARBA" id="ARBA00023315"/>
    </source>
</evidence>
<comment type="subcellular location">
    <subcellularLocation>
        <location evidence="4">Cytoplasm</location>
    </subcellularLocation>
</comment>
<proteinExistence type="inferred from homology"/>
<keyword evidence="1 4" id="KW-0963">Cytoplasm</keyword>
<comment type="function">
    <text evidence="4">Functions in the N-end rule pathway of protein degradation where it conjugates Leu, Phe and, less efficiently, Met from aminoacyl-tRNAs to the N-termini of proteins containing an N-terminal arginine or lysine.</text>
</comment>
<evidence type="ECO:0000313" key="6">
    <source>
        <dbReference type="EMBL" id="TPW34324.1"/>
    </source>
</evidence>
<dbReference type="SUPFAM" id="SSF55729">
    <property type="entry name" value="Acyl-CoA N-acyltransferases (Nat)"/>
    <property type="match status" value="1"/>
</dbReference>
<dbReference type="AlphaFoldDB" id="A0A506ULV0"/>
<dbReference type="InterPro" id="IPR042221">
    <property type="entry name" value="Leu/Phe-tRNA_Trfase_N"/>
</dbReference>
<keyword evidence="2 4" id="KW-0808">Transferase</keyword>
<dbReference type="InterPro" id="IPR004616">
    <property type="entry name" value="Leu/Phe-tRNA_Trfase"/>
</dbReference>
<dbReference type="InterPro" id="IPR042203">
    <property type="entry name" value="Leu/Phe-tRNA_Trfase_C"/>
</dbReference>
<dbReference type="EMBL" id="SORZ01000002">
    <property type="protein sequence ID" value="TPW34324.1"/>
    <property type="molecule type" value="Genomic_DNA"/>
</dbReference>
<comment type="catalytic activity">
    <reaction evidence="4">
        <text>L-phenylalanyl-tRNA(Phe) + an N-terminal L-alpha-aminoacyl-[protein] = an N-terminal L-phenylalanyl-L-alpha-aminoacyl-[protein] + tRNA(Phe)</text>
        <dbReference type="Rhea" id="RHEA:43632"/>
        <dbReference type="Rhea" id="RHEA-COMP:9668"/>
        <dbReference type="Rhea" id="RHEA-COMP:9699"/>
        <dbReference type="Rhea" id="RHEA-COMP:10636"/>
        <dbReference type="Rhea" id="RHEA-COMP:10637"/>
        <dbReference type="ChEBI" id="CHEBI:78442"/>
        <dbReference type="ChEBI" id="CHEBI:78531"/>
        <dbReference type="ChEBI" id="CHEBI:78597"/>
        <dbReference type="ChEBI" id="CHEBI:83561"/>
        <dbReference type="EC" id="2.3.2.6"/>
    </reaction>
</comment>
<dbReference type="GO" id="GO:0005737">
    <property type="term" value="C:cytoplasm"/>
    <property type="evidence" value="ECO:0007669"/>
    <property type="project" value="UniProtKB-SubCell"/>
</dbReference>
<dbReference type="Pfam" id="PF03588">
    <property type="entry name" value="Leu_Phe_trans"/>
    <property type="match status" value="1"/>
</dbReference>
<dbReference type="Proteomes" id="UP000315037">
    <property type="component" value="Unassembled WGS sequence"/>
</dbReference>
<sequence length="239" mass="26083">MPPEAPPEPHDQAHDGGADGEITPAMLLQAYRAGIFPMAPHRDSEALEWYCPQERGLLPLQAPGFPRRLLRTVLAGAYEVCTDRDFPAMMATCAAPAPGREESWISPRIRRLYTELFALGHAHSVELRNREGELLGGLYGVAIGGAFFGESMMSRVRDASKIALVHLVAALRQGGYTLLDTQYVTPHLARMGGVSVPFPRYRALLETALRQPAVWPGDVSLQALGGEIRAMKALCRMPG</sequence>
<dbReference type="PANTHER" id="PTHR30098:SF2">
    <property type="entry name" value="LEUCYL_PHENYLALANYL-TRNA--PROTEIN TRANSFERASE"/>
    <property type="match status" value="1"/>
</dbReference>
<dbReference type="InterPro" id="IPR016181">
    <property type="entry name" value="Acyl_CoA_acyltransferase"/>
</dbReference>
<dbReference type="HAMAP" id="MF_00688">
    <property type="entry name" value="Leu_Phe_trans"/>
    <property type="match status" value="1"/>
</dbReference>
<dbReference type="EC" id="2.3.2.6" evidence="4"/>
<keyword evidence="3 4" id="KW-0012">Acyltransferase</keyword>
<feature type="compositionally biased region" description="Basic and acidic residues" evidence="5">
    <location>
        <begin position="7"/>
        <end position="17"/>
    </location>
</feature>
<evidence type="ECO:0000256" key="1">
    <source>
        <dbReference type="ARBA" id="ARBA00022490"/>
    </source>
</evidence>
<reference evidence="6 7" key="1">
    <citation type="submission" date="2019-03" db="EMBL/GenBank/DDBJ databases">
        <title>The complete genome sequence of Neokomagataea sp. Jb2 NBRC113641.</title>
        <authorList>
            <person name="Chua K.-O."/>
            <person name="Chan K.-G."/>
            <person name="See-Too W.-S."/>
        </authorList>
    </citation>
    <scope>NUCLEOTIDE SEQUENCE [LARGE SCALE GENOMIC DNA]</scope>
    <source>
        <strain evidence="6 7">Jb2</strain>
    </source>
</reference>
<dbReference type="RefSeq" id="WP_165600928.1">
    <property type="nucleotide sequence ID" value="NZ_SORZ01000002.1"/>
</dbReference>
<accession>A0A506ULV0</accession>
<gene>
    <name evidence="4" type="primary">aat</name>
    <name evidence="6" type="ORF">E3202_07475</name>
</gene>